<gene>
    <name evidence="1" type="ORF">POL68_19835</name>
</gene>
<comment type="caution">
    <text evidence="1">The sequence shown here is derived from an EMBL/GenBank/DDBJ whole genome shotgun (WGS) entry which is preliminary data.</text>
</comment>
<dbReference type="RefSeq" id="WP_272140460.1">
    <property type="nucleotide sequence ID" value="NZ_JAQNDM010000002.1"/>
</dbReference>
<evidence type="ECO:0000313" key="2">
    <source>
        <dbReference type="Proteomes" id="UP001221838"/>
    </source>
</evidence>
<name>A0ABT5DAQ5_9BACT</name>
<dbReference type="InterPro" id="IPR021815">
    <property type="entry name" value="TsiV"/>
</dbReference>
<reference evidence="1 2" key="1">
    <citation type="submission" date="2022-11" db="EMBL/GenBank/DDBJ databases">
        <title>Minimal conservation of predation-associated metabolite biosynthetic gene clusters underscores biosynthetic potential of Myxococcota including descriptions for ten novel species: Archangium lansinium sp. nov., Myxococcus landrumus sp. nov., Nannocystis bai.</title>
        <authorList>
            <person name="Ahearne A."/>
            <person name="Stevens C."/>
            <person name="Dowd S."/>
        </authorList>
    </citation>
    <scope>NUCLEOTIDE SEQUENCE [LARGE SCALE GENOMIC DNA]</scope>
    <source>
        <strain evidence="1 2">NCWAL01</strain>
    </source>
</reference>
<keyword evidence="2" id="KW-1185">Reference proteome</keyword>
<proteinExistence type="predicted"/>
<dbReference type="EMBL" id="JAQNDM010000002">
    <property type="protein sequence ID" value="MDC0710738.1"/>
    <property type="molecule type" value="Genomic_DNA"/>
</dbReference>
<dbReference type="Pfam" id="PF11876">
    <property type="entry name" value="TsiV"/>
    <property type="match status" value="1"/>
</dbReference>
<sequence>MSAHYPRIRLHSEDGVLLLREGLSLCFYIHQHHSQVKDLVLRALETYREAVGPQALGLYAAEETWEPLDHAGWERVREKLLAPWGAHLTLRDPLESDAGYHFEYCGRPVGEPGVRRFPGTVCAMEFWLPTEFLEQRGPERVQALALELAGPLPFCSGHAGLAFHGELTLLGVSEAIRKYGFLYPGLDIVRLERLASQLGTKVRSAHWMTFLGQPVLGALDGADTLRSRLSSPGTQVHALDPERAVVILGTWPEAGDSGHGLFLPAYRELAHVLEPWTFFEEHGFSLGFSSLDRRRWERRFLDPPSTQSDEG</sequence>
<evidence type="ECO:0000313" key="1">
    <source>
        <dbReference type="EMBL" id="MDC0710738.1"/>
    </source>
</evidence>
<protein>
    <submittedName>
        <fullName evidence="1">DUF3396 domain-containing protein</fullName>
    </submittedName>
</protein>
<accession>A0ABT5DAQ5</accession>
<organism evidence="1 2">
    <name type="scientific">Stigmatella ashevillensis</name>
    <dbReference type="NCBI Taxonomy" id="2995309"/>
    <lineage>
        <taxon>Bacteria</taxon>
        <taxon>Pseudomonadati</taxon>
        <taxon>Myxococcota</taxon>
        <taxon>Myxococcia</taxon>
        <taxon>Myxococcales</taxon>
        <taxon>Cystobacterineae</taxon>
        <taxon>Archangiaceae</taxon>
        <taxon>Stigmatella</taxon>
    </lineage>
</organism>
<dbReference type="Proteomes" id="UP001221838">
    <property type="component" value="Unassembled WGS sequence"/>
</dbReference>